<dbReference type="AlphaFoldDB" id="A0A512E4M5"/>
<dbReference type="RefSeq" id="WP_044437883.1">
    <property type="nucleotide sequence ID" value="NZ_BJYZ01000131.1"/>
</dbReference>
<proteinExistence type="predicted"/>
<organism evidence="1 2">
    <name type="scientific">Skermanella aerolata</name>
    <dbReference type="NCBI Taxonomy" id="393310"/>
    <lineage>
        <taxon>Bacteria</taxon>
        <taxon>Pseudomonadati</taxon>
        <taxon>Pseudomonadota</taxon>
        <taxon>Alphaproteobacteria</taxon>
        <taxon>Rhodospirillales</taxon>
        <taxon>Azospirillaceae</taxon>
        <taxon>Skermanella</taxon>
    </lineage>
</organism>
<gene>
    <name evidence="1" type="ORF">SAE02_78330</name>
</gene>
<dbReference type="EMBL" id="BJYZ01000131">
    <property type="protein sequence ID" value="GEO43685.1"/>
    <property type="molecule type" value="Genomic_DNA"/>
</dbReference>
<sequence length="149" mass="16567">MIMVGAILVTPAGVVPELTLVRFATLSSICRKLTTPGLEGDHESQGNRLLRRLVERADRPFTLEIITGVLMAAQLCGRGLDCNVRAIIAVVELSNDRQNYPVRVFRDPFDYDLTNADEVSRLVDHLIQTSGEAQYDGLGHRRLKHDSLI</sequence>
<evidence type="ECO:0000313" key="2">
    <source>
        <dbReference type="Proteomes" id="UP000321523"/>
    </source>
</evidence>
<protein>
    <submittedName>
        <fullName evidence="1">Uncharacterized protein</fullName>
    </submittedName>
</protein>
<evidence type="ECO:0000313" key="1">
    <source>
        <dbReference type="EMBL" id="GEO43685.1"/>
    </source>
</evidence>
<reference evidence="1 2" key="1">
    <citation type="submission" date="2019-07" db="EMBL/GenBank/DDBJ databases">
        <title>Whole genome shotgun sequence of Skermanella aerolata NBRC 106429.</title>
        <authorList>
            <person name="Hosoyama A."/>
            <person name="Uohara A."/>
            <person name="Ohji S."/>
            <person name="Ichikawa N."/>
        </authorList>
    </citation>
    <scope>NUCLEOTIDE SEQUENCE [LARGE SCALE GENOMIC DNA]</scope>
    <source>
        <strain evidence="1 2">NBRC 106429</strain>
    </source>
</reference>
<comment type="caution">
    <text evidence="1">The sequence shown here is derived from an EMBL/GenBank/DDBJ whole genome shotgun (WGS) entry which is preliminary data.</text>
</comment>
<name>A0A512E4M5_9PROT</name>
<dbReference type="Proteomes" id="UP000321523">
    <property type="component" value="Unassembled WGS sequence"/>
</dbReference>
<accession>A0A512E4M5</accession>
<keyword evidence="2" id="KW-1185">Reference proteome</keyword>